<evidence type="ECO:0000313" key="1">
    <source>
        <dbReference type="EMBL" id="MBS4539076.1"/>
    </source>
</evidence>
<dbReference type="EMBL" id="WSFT01000040">
    <property type="protein sequence ID" value="MBS4539076.1"/>
    <property type="molecule type" value="Genomic_DNA"/>
</dbReference>
<organism evidence="1 2">
    <name type="scientific">Anaeromonas frigoriresistens</name>
    <dbReference type="NCBI Taxonomy" id="2683708"/>
    <lineage>
        <taxon>Bacteria</taxon>
        <taxon>Bacillati</taxon>
        <taxon>Bacillota</taxon>
        <taxon>Tissierellia</taxon>
        <taxon>Tissierellales</taxon>
        <taxon>Thermohalobacteraceae</taxon>
        <taxon>Anaeromonas</taxon>
    </lineage>
</organism>
<dbReference type="RefSeq" id="WP_203366998.1">
    <property type="nucleotide sequence ID" value="NZ_WSFT01000040.1"/>
</dbReference>
<gene>
    <name evidence="1" type="ORF">GOQ27_11425</name>
</gene>
<protein>
    <submittedName>
        <fullName evidence="1">Uncharacterized protein</fullName>
    </submittedName>
</protein>
<evidence type="ECO:0000313" key="2">
    <source>
        <dbReference type="Proteomes" id="UP000724672"/>
    </source>
</evidence>
<keyword evidence="2" id="KW-1185">Reference proteome</keyword>
<dbReference type="AlphaFoldDB" id="A0A942Z719"/>
<name>A0A942Z719_9FIRM</name>
<proteinExistence type="predicted"/>
<sequence>MKVINETIDMIAIFEKDTGNIKPFKFKYKDNKIKIQKVIKTYEEKLAGNRRIVFVCLHNEKDVYEIKYEMDTARWYLFKK</sequence>
<dbReference type="Proteomes" id="UP000724672">
    <property type="component" value="Unassembled WGS sequence"/>
</dbReference>
<reference evidence="1" key="1">
    <citation type="submission" date="2019-12" db="EMBL/GenBank/DDBJ databases">
        <title>Clostridiaceae gen. nov. sp. nov., isolated from sediment in Xinjiang, China.</title>
        <authorList>
            <person name="Zhang R."/>
        </authorList>
    </citation>
    <scope>NUCLEOTIDE SEQUENCE</scope>
    <source>
        <strain evidence="1">D2Q-11</strain>
    </source>
</reference>
<accession>A0A942Z719</accession>
<comment type="caution">
    <text evidence="1">The sequence shown here is derived from an EMBL/GenBank/DDBJ whole genome shotgun (WGS) entry which is preliminary data.</text>
</comment>